<dbReference type="OrthoDB" id="1072451at2"/>
<feature type="domain" description="HNH nuclease" evidence="1">
    <location>
        <begin position="184"/>
        <end position="239"/>
    </location>
</feature>
<gene>
    <name evidence="2" type="ORF">FA046_13310</name>
</gene>
<dbReference type="AlphaFoldDB" id="A0A4U1BXG7"/>
<evidence type="ECO:0000313" key="3">
    <source>
        <dbReference type="Proteomes" id="UP000308181"/>
    </source>
</evidence>
<keyword evidence="2" id="KW-0378">Hydrolase</keyword>
<keyword evidence="2" id="KW-0255">Endonuclease</keyword>
<dbReference type="GO" id="GO:0004519">
    <property type="term" value="F:endonuclease activity"/>
    <property type="evidence" value="ECO:0007669"/>
    <property type="project" value="UniProtKB-KW"/>
</dbReference>
<protein>
    <submittedName>
        <fullName evidence="2">HNH endonuclease</fullName>
    </submittedName>
</protein>
<proteinExistence type="predicted"/>
<keyword evidence="3" id="KW-1185">Reference proteome</keyword>
<dbReference type="InterPro" id="IPR003615">
    <property type="entry name" value="HNH_nuc"/>
</dbReference>
<dbReference type="SMART" id="SM00507">
    <property type="entry name" value="HNHc"/>
    <property type="match status" value="1"/>
</dbReference>
<evidence type="ECO:0000259" key="1">
    <source>
        <dbReference type="SMART" id="SM00507"/>
    </source>
</evidence>
<reference evidence="2 3" key="1">
    <citation type="submission" date="2019-04" db="EMBL/GenBank/DDBJ databases">
        <title>Pedobacter sp. AR-3-17 sp. nov., isolated from Arctic soil.</title>
        <authorList>
            <person name="Dahal R.H."/>
            <person name="Kim D.-U."/>
        </authorList>
    </citation>
    <scope>NUCLEOTIDE SEQUENCE [LARGE SCALE GENOMIC DNA]</scope>
    <source>
        <strain evidence="2 3">AR-3-17</strain>
    </source>
</reference>
<sequence length="282" mass="33204">MVYDFNELKVFVQIHLGIDPDRINSKFKPITEKLTKAQLDQSVEINLDGITFTDKKGNKHKGFLYIESGYSQRTFEQTGTIVPKFHIINCQTIQDQKQRKNFNGHYVFSTETITMEDRDGVTKELTLCGNCNKIHYETERGMTTTEYREKFILNDQIEGEFYDSELPKEVSTDFWGYTPEWYDTSRNYRMKKKFTCEDCGINLNQNLVNGYYLETHHVDGNPKNNDEDNFKCLCVLCHASVDRYHKENYSKGSPRQKLVDFIKLFEDELRRVGNKHLADYKK</sequence>
<dbReference type="RefSeq" id="WP_136827006.1">
    <property type="nucleotide sequence ID" value="NZ_SWBP01000004.1"/>
</dbReference>
<organism evidence="2 3">
    <name type="scientific">Pedobacter cryophilus</name>
    <dbReference type="NCBI Taxonomy" id="2571271"/>
    <lineage>
        <taxon>Bacteria</taxon>
        <taxon>Pseudomonadati</taxon>
        <taxon>Bacteroidota</taxon>
        <taxon>Sphingobacteriia</taxon>
        <taxon>Sphingobacteriales</taxon>
        <taxon>Sphingobacteriaceae</taxon>
        <taxon>Pedobacter</taxon>
    </lineage>
</organism>
<keyword evidence="2" id="KW-0540">Nuclease</keyword>
<dbReference type="Proteomes" id="UP000308181">
    <property type="component" value="Unassembled WGS sequence"/>
</dbReference>
<comment type="caution">
    <text evidence="2">The sequence shown here is derived from an EMBL/GenBank/DDBJ whole genome shotgun (WGS) entry which is preliminary data.</text>
</comment>
<dbReference type="EMBL" id="SWBP01000004">
    <property type="protein sequence ID" value="TKB97041.1"/>
    <property type="molecule type" value="Genomic_DNA"/>
</dbReference>
<dbReference type="CDD" id="cd00085">
    <property type="entry name" value="HNHc"/>
    <property type="match status" value="1"/>
</dbReference>
<accession>A0A4U1BXG7</accession>
<name>A0A4U1BXG7_9SPHI</name>
<evidence type="ECO:0000313" key="2">
    <source>
        <dbReference type="EMBL" id="TKB97041.1"/>
    </source>
</evidence>